<dbReference type="Proteomes" id="UP000269721">
    <property type="component" value="Unassembled WGS sequence"/>
</dbReference>
<evidence type="ECO:0000313" key="1">
    <source>
        <dbReference type="EMBL" id="RKO86667.1"/>
    </source>
</evidence>
<keyword evidence="2" id="KW-1185">Reference proteome</keyword>
<evidence type="ECO:0000313" key="2">
    <source>
        <dbReference type="Proteomes" id="UP000269721"/>
    </source>
</evidence>
<proteinExistence type="predicted"/>
<sequence length="147" mass="15952">MTTPDTAPKLQAAASILISTAGRSFRCSLHGAVPPAGLQKLLERLVGVCGDMAFDGDENLVEHEIVFVPAVESPFGPARNDDVVVRLRAPVFEDGAFRALRDRKWCLCQLGPPEPPKGGRPTFNNRAVYESAIVGDAFKFVELLGYR</sequence>
<reference evidence="2" key="1">
    <citation type="journal article" date="2018" name="Nat. Microbiol.">
        <title>Leveraging single-cell genomics to expand the fungal tree of life.</title>
        <authorList>
            <person name="Ahrendt S.R."/>
            <person name="Quandt C.A."/>
            <person name="Ciobanu D."/>
            <person name="Clum A."/>
            <person name="Salamov A."/>
            <person name="Andreopoulos B."/>
            <person name="Cheng J.F."/>
            <person name="Woyke T."/>
            <person name="Pelin A."/>
            <person name="Henrissat B."/>
            <person name="Reynolds N.K."/>
            <person name="Benny G.L."/>
            <person name="Smith M.E."/>
            <person name="James T.Y."/>
            <person name="Grigoriev I.V."/>
        </authorList>
    </citation>
    <scope>NUCLEOTIDE SEQUENCE [LARGE SCALE GENOMIC DNA]</scope>
</reference>
<name>A0A4V1IQI4_9FUNG</name>
<protein>
    <submittedName>
        <fullName evidence="1">Uncharacterized protein</fullName>
    </submittedName>
</protein>
<dbReference type="OrthoDB" id="5348092at2759"/>
<organism evidence="1 2">
    <name type="scientific">Blyttiomyces helicus</name>
    <dbReference type="NCBI Taxonomy" id="388810"/>
    <lineage>
        <taxon>Eukaryota</taxon>
        <taxon>Fungi</taxon>
        <taxon>Fungi incertae sedis</taxon>
        <taxon>Chytridiomycota</taxon>
        <taxon>Chytridiomycota incertae sedis</taxon>
        <taxon>Chytridiomycetes</taxon>
        <taxon>Chytridiomycetes incertae sedis</taxon>
        <taxon>Blyttiomyces</taxon>
    </lineage>
</organism>
<gene>
    <name evidence="1" type="ORF">BDK51DRAFT_16256</name>
</gene>
<dbReference type="Gene3D" id="2.40.320.10">
    <property type="entry name" value="Hypothetical Protein Pfu-838710-001"/>
    <property type="match status" value="1"/>
</dbReference>
<accession>A0A4V1IQI4</accession>
<dbReference type="EMBL" id="KZ998004">
    <property type="protein sequence ID" value="RKO86667.1"/>
    <property type="molecule type" value="Genomic_DNA"/>
</dbReference>
<dbReference type="AlphaFoldDB" id="A0A4V1IQI4"/>